<evidence type="ECO:0000256" key="2">
    <source>
        <dbReference type="ARBA" id="ARBA00009610"/>
    </source>
</evidence>
<dbReference type="GO" id="GO:0000506">
    <property type="term" value="C:glycosylphosphatidylinositol-N-acetylglucosaminyltransferase (GPI-GnT) complex"/>
    <property type="evidence" value="ECO:0007669"/>
    <property type="project" value="InterPro"/>
</dbReference>
<dbReference type="HOGENOM" id="CLU_054079_0_0_1"/>
<evidence type="ECO:0000256" key="1">
    <source>
        <dbReference type="ARBA" id="ARBA00004687"/>
    </source>
</evidence>
<dbReference type="Pfam" id="PF10181">
    <property type="entry name" value="PIG-H"/>
    <property type="match status" value="1"/>
</dbReference>
<dbReference type="STRING" id="1182544.W9VYJ1"/>
<comment type="caution">
    <text evidence="4">The sequence shown here is derived from an EMBL/GenBank/DDBJ whole genome shotgun (WGS) entry which is preliminary data.</text>
</comment>
<proteinExistence type="inferred from homology"/>
<dbReference type="VEuPathDB" id="FungiDB:A1O7_07663"/>
<dbReference type="InterPro" id="IPR044215">
    <property type="entry name" value="PIG-H"/>
</dbReference>
<comment type="similarity">
    <text evidence="2">Belongs to the PIGH family.</text>
</comment>
<protein>
    <submittedName>
        <fullName evidence="4">Phosphatidylinositol glycan, class H</fullName>
    </submittedName>
</protein>
<dbReference type="EMBL" id="AMGW01000005">
    <property type="protein sequence ID" value="EXJ57316.1"/>
    <property type="molecule type" value="Genomic_DNA"/>
</dbReference>
<dbReference type="OrthoDB" id="6256716at2759"/>
<dbReference type="PANTHER" id="PTHR15231:SF1">
    <property type="entry name" value="PHOSPHATIDYLINOSITOL N-ACETYLGLUCOSAMINYLTRANSFERASE SUBUNIT H"/>
    <property type="match status" value="1"/>
</dbReference>
<evidence type="ECO:0000313" key="4">
    <source>
        <dbReference type="EMBL" id="EXJ57316.1"/>
    </source>
</evidence>
<dbReference type="eggNOG" id="KOG4551">
    <property type="taxonomic scope" value="Eukaryota"/>
</dbReference>
<dbReference type="RefSeq" id="XP_007759850.1">
    <property type="nucleotide sequence ID" value="XM_007761660.1"/>
</dbReference>
<dbReference type="GO" id="GO:0006506">
    <property type="term" value="P:GPI anchor biosynthetic process"/>
    <property type="evidence" value="ECO:0007669"/>
    <property type="project" value="UniProtKB-UniPathway"/>
</dbReference>
<keyword evidence="5" id="KW-1185">Reference proteome</keyword>
<comment type="pathway">
    <text evidence="1">Glycolipid biosynthesis; glycosylphosphatidylinositol-anchor biosynthesis.</text>
</comment>
<dbReference type="UniPathway" id="UPA00196"/>
<accession>W9VYJ1</accession>
<sequence>MILGPGMQYFSIYLPSPTTVSFTVSTRPLHNPVPVVSTSTNSSRVSIPRIKARIFTVLKHVLRALFVFVTALVNVVKAQGSVQSAGPRLDAYADLLLHLSPFNSFIRFLADKAEWWVLASLSLVVMYACLRRDHVEESLLVLQGLGIQTSTSSRYFFTGATTTFIPTTQIQDIVIHEAFKGLEVRFYLAVIVEGATEVVVVFPTLLPRRDILEEVWRGSRKCLYSGIR</sequence>
<name>W9VYJ1_9EURO</name>
<dbReference type="Proteomes" id="UP000019473">
    <property type="component" value="Unassembled WGS sequence"/>
</dbReference>
<feature type="domain" description="Phosphatidylinositol N-acetylglucosaminyltransferase subunit H conserved" evidence="3">
    <location>
        <begin position="138"/>
        <end position="203"/>
    </location>
</feature>
<dbReference type="AlphaFoldDB" id="W9VYJ1"/>
<dbReference type="PANTHER" id="PTHR15231">
    <property type="entry name" value="PHOSPHATIDYLINOSITOL N-ACETYLGLUCOSAMINYLTRANSFERASE SUBUNIT H"/>
    <property type="match status" value="1"/>
</dbReference>
<evidence type="ECO:0000259" key="3">
    <source>
        <dbReference type="Pfam" id="PF10181"/>
    </source>
</evidence>
<dbReference type="GeneID" id="19182235"/>
<reference evidence="4 5" key="1">
    <citation type="submission" date="2013-03" db="EMBL/GenBank/DDBJ databases">
        <title>The Genome Sequence of Cladophialophora yegresii CBS 114405.</title>
        <authorList>
            <consortium name="The Broad Institute Genomics Platform"/>
            <person name="Cuomo C."/>
            <person name="de Hoog S."/>
            <person name="Gorbushina A."/>
            <person name="Walker B."/>
            <person name="Young S.K."/>
            <person name="Zeng Q."/>
            <person name="Gargeya S."/>
            <person name="Fitzgerald M."/>
            <person name="Haas B."/>
            <person name="Abouelleil A."/>
            <person name="Allen A.W."/>
            <person name="Alvarado L."/>
            <person name="Arachchi H.M."/>
            <person name="Berlin A.M."/>
            <person name="Chapman S.B."/>
            <person name="Gainer-Dewar J."/>
            <person name="Goldberg J."/>
            <person name="Griggs A."/>
            <person name="Gujja S."/>
            <person name="Hansen M."/>
            <person name="Howarth C."/>
            <person name="Imamovic A."/>
            <person name="Ireland A."/>
            <person name="Larimer J."/>
            <person name="McCowan C."/>
            <person name="Murphy C."/>
            <person name="Pearson M."/>
            <person name="Poon T.W."/>
            <person name="Priest M."/>
            <person name="Roberts A."/>
            <person name="Saif S."/>
            <person name="Shea T."/>
            <person name="Sisk P."/>
            <person name="Sykes S."/>
            <person name="Wortman J."/>
            <person name="Nusbaum C."/>
            <person name="Birren B."/>
        </authorList>
    </citation>
    <scope>NUCLEOTIDE SEQUENCE [LARGE SCALE GENOMIC DNA]</scope>
    <source>
        <strain evidence="4 5">CBS 114405</strain>
    </source>
</reference>
<gene>
    <name evidence="4" type="ORF">A1O7_07663</name>
</gene>
<evidence type="ECO:0000313" key="5">
    <source>
        <dbReference type="Proteomes" id="UP000019473"/>
    </source>
</evidence>
<organism evidence="4 5">
    <name type="scientific">Cladophialophora yegresii CBS 114405</name>
    <dbReference type="NCBI Taxonomy" id="1182544"/>
    <lineage>
        <taxon>Eukaryota</taxon>
        <taxon>Fungi</taxon>
        <taxon>Dikarya</taxon>
        <taxon>Ascomycota</taxon>
        <taxon>Pezizomycotina</taxon>
        <taxon>Eurotiomycetes</taxon>
        <taxon>Chaetothyriomycetidae</taxon>
        <taxon>Chaetothyriales</taxon>
        <taxon>Herpotrichiellaceae</taxon>
        <taxon>Cladophialophora</taxon>
    </lineage>
</organism>
<dbReference type="InterPro" id="IPR019328">
    <property type="entry name" value="PIGH-H_dom"/>
</dbReference>